<evidence type="ECO:0000313" key="1">
    <source>
        <dbReference type="EMBL" id="QWS34596.1"/>
    </source>
</evidence>
<keyword evidence="2" id="KW-1185">Reference proteome</keyword>
<protein>
    <submittedName>
        <fullName evidence="1">Cellulose binding domain-containing protein</fullName>
    </submittedName>
</protein>
<proteinExistence type="predicted"/>
<gene>
    <name evidence="1" type="ORF">KM842_05475</name>
</gene>
<dbReference type="Proteomes" id="UP000681794">
    <property type="component" value="Chromosome"/>
</dbReference>
<dbReference type="EMBL" id="CP076544">
    <property type="protein sequence ID" value="QWS34596.1"/>
    <property type="molecule type" value="Genomic_DNA"/>
</dbReference>
<reference evidence="1" key="1">
    <citation type="submission" date="2021-06" db="EMBL/GenBank/DDBJ databases">
        <authorList>
            <person name="Ellington A.J."/>
            <person name="Bryan N.C."/>
            <person name="Christner B.C."/>
            <person name="Reisch C.R."/>
        </authorList>
    </citation>
    <scope>NUCLEOTIDE SEQUENCE</scope>
    <source>
        <strain evidence="1">L6-1</strain>
    </source>
</reference>
<evidence type="ECO:0000313" key="2">
    <source>
        <dbReference type="Proteomes" id="UP000681794"/>
    </source>
</evidence>
<sequence length="639" mass="65526">MSRSSLSRRFLPVAVVLALVATGTTSAPAEAAPAPRVSVTWKNTNSWKTGFRSSISVKNGSATTWRGWRITFAYASRPRVYRDVRKVSSTTGSFTVAGVTGRTDVRAGATTSFRIDSRKVAGARMVPTSCTVVGSSLPCSLNGGRATPGTPSTTTPRPSPTAKPTPTPTPSPTAKPTPTPTPSAPSAPTTGRDGTVSVGWLNNASWSTGTQSSVSVTNGTTLRLDPWRIRFTYAGTVDAMWDAVVAPAADGFTASAPSYGTALDAGAATAFGLTSRTPGGAGLVPTACTVLDVPAGHDVGCRVTGGPTGGPAPSDPAPTPIAVPAPLTGPRVADTLVAPYVDLGLWPTADLTTFAQRTGMRAFTLAFVVSDNGGSACTPAWAGFDAYRIGGPQDFHANISAFQATGGQVVVSFGGAVNSELALKCTDPVRLQAAYQQVVDRFGVDRIDLDIEGSSLGNTAANQRRATAIAAVVRAQAAKGRHLDVSLTLPVMPTGLLPEGVAAVRGLAQAGVRPVAVNVMAMDYGQGAQPMGEAAQAAALATAEQLATIPAYAGLSARERLGRVGITPMVGLNDTGEVFTRADAEHLAAWSVANGVEVLSYWEATRDQPCNPSIGAYMCSGVAEAPWSFAHAVVTGATR</sequence>
<name>A0ACD1E6T6_9MICO</name>
<organism evidence="1 2">
    <name type="scientific">Curtobacterium aetherium</name>
    <dbReference type="NCBI Taxonomy" id="2841594"/>
    <lineage>
        <taxon>Bacteria</taxon>
        <taxon>Bacillati</taxon>
        <taxon>Actinomycetota</taxon>
        <taxon>Actinomycetes</taxon>
        <taxon>Micrococcales</taxon>
        <taxon>Microbacteriaceae</taxon>
        <taxon>Curtobacterium</taxon>
    </lineage>
</organism>
<accession>A0ACD1E6T6</accession>